<accession>A0A8H7TIQ6</accession>
<keyword evidence="3" id="KW-0812">Transmembrane</keyword>
<gene>
    <name evidence="4" type="ORF">IFR04_007225</name>
</gene>
<evidence type="ECO:0008006" key="6">
    <source>
        <dbReference type="Google" id="ProtNLM"/>
    </source>
</evidence>
<proteinExistence type="inferred from homology"/>
<evidence type="ECO:0000256" key="3">
    <source>
        <dbReference type="SAM" id="Phobius"/>
    </source>
</evidence>
<dbReference type="SUPFAM" id="SSF89372">
    <property type="entry name" value="Fucose-specific lectin"/>
    <property type="match status" value="1"/>
</dbReference>
<dbReference type="Gene3D" id="2.120.10.70">
    <property type="entry name" value="Fucose-specific lectin"/>
    <property type="match status" value="1"/>
</dbReference>
<comment type="similarity">
    <text evidence="1">Belongs to the fungal fucose-specific lectin family.</text>
</comment>
<keyword evidence="3" id="KW-1133">Transmembrane helix</keyword>
<evidence type="ECO:0000313" key="5">
    <source>
        <dbReference type="Proteomes" id="UP000664132"/>
    </source>
</evidence>
<sequence>MSQMSYTVGDDKYAMASERNRFAPPSYDYGMEMTESPMSINASPAPTYSIPPTVPEEKYVMRDEERYPTVIDVPSGLIPYEPAPGETSAASATTMSPLARNLAALPANDQTPMPKPENEPLPERTPARTILGMPRRRFFMIATGVGMLVLCAIIIGVAVGVTKSKANKKFPSITASGVFAGANSTEWKMHVVHAKSGSDEVSMKFNNGTGEWSEKQTLNFTIIPRLDDPMTATSVLGNDGNLYLNIFYIHEHNIVLANFSCLEAACTSVYNGVITKGITYPLSDDSGLESVYINSTTGYRIFYHNSDKYVTQLASPGDGTWDHGTTISGKALKGSSISATVLGGDVIVLYVDDKDKILYNVQATDGRWRNPTPVRSSAPFKWKSLAPVSTSYQSGTDILSVFYTGSDARIYELYATNASTNAFAEITRGDLQANSTSGISTAGWNTEPYKDLSWGPSDAAGAEIASLAWDSQSRFFRLIDGKLAESIEINGVWSADFI</sequence>
<comment type="caution">
    <text evidence="4">The sequence shown here is derived from an EMBL/GenBank/DDBJ whole genome shotgun (WGS) entry which is preliminary data.</text>
</comment>
<dbReference type="InterPro" id="IPR012475">
    <property type="entry name" value="Fungal_lectin"/>
</dbReference>
<dbReference type="OrthoDB" id="4696326at2759"/>
<feature type="transmembrane region" description="Helical" evidence="3">
    <location>
        <begin position="138"/>
        <end position="161"/>
    </location>
</feature>
<evidence type="ECO:0000256" key="1">
    <source>
        <dbReference type="ARBA" id="ARBA00009042"/>
    </source>
</evidence>
<evidence type="ECO:0000256" key="2">
    <source>
        <dbReference type="SAM" id="MobiDB-lite"/>
    </source>
</evidence>
<protein>
    <recommendedName>
        <fullName evidence="6">Fucose-specific lectin</fullName>
    </recommendedName>
</protein>
<dbReference type="EMBL" id="JAFJYH010000101">
    <property type="protein sequence ID" value="KAG4419628.1"/>
    <property type="molecule type" value="Genomic_DNA"/>
</dbReference>
<reference evidence="4" key="1">
    <citation type="submission" date="2021-02" db="EMBL/GenBank/DDBJ databases">
        <title>Genome sequence Cadophora malorum strain M34.</title>
        <authorList>
            <person name="Stefanovic E."/>
            <person name="Vu D."/>
            <person name="Scully C."/>
            <person name="Dijksterhuis J."/>
            <person name="Roader J."/>
            <person name="Houbraken J."/>
        </authorList>
    </citation>
    <scope>NUCLEOTIDE SEQUENCE</scope>
    <source>
        <strain evidence="4">M34</strain>
    </source>
</reference>
<keyword evidence="3" id="KW-0472">Membrane</keyword>
<evidence type="ECO:0000313" key="4">
    <source>
        <dbReference type="EMBL" id="KAG4419628.1"/>
    </source>
</evidence>
<organism evidence="4 5">
    <name type="scientific">Cadophora malorum</name>
    <dbReference type="NCBI Taxonomy" id="108018"/>
    <lineage>
        <taxon>Eukaryota</taxon>
        <taxon>Fungi</taxon>
        <taxon>Dikarya</taxon>
        <taxon>Ascomycota</taxon>
        <taxon>Pezizomycotina</taxon>
        <taxon>Leotiomycetes</taxon>
        <taxon>Helotiales</taxon>
        <taxon>Ploettnerulaceae</taxon>
        <taxon>Cadophora</taxon>
    </lineage>
</organism>
<dbReference type="AlphaFoldDB" id="A0A8H7TIQ6"/>
<name>A0A8H7TIQ6_9HELO</name>
<keyword evidence="5" id="KW-1185">Reference proteome</keyword>
<dbReference type="Pfam" id="PF07938">
    <property type="entry name" value="Fungal_lectin"/>
    <property type="match status" value="1"/>
</dbReference>
<feature type="compositionally biased region" description="Basic and acidic residues" evidence="2">
    <location>
        <begin position="116"/>
        <end position="125"/>
    </location>
</feature>
<feature type="region of interest" description="Disordered" evidence="2">
    <location>
        <begin position="106"/>
        <end position="125"/>
    </location>
</feature>
<dbReference type="Proteomes" id="UP000664132">
    <property type="component" value="Unassembled WGS sequence"/>
</dbReference>